<organism evidence="4 5">
    <name type="scientific">Amycolatopsis saalfeldensis</name>
    <dbReference type="NCBI Taxonomy" id="394193"/>
    <lineage>
        <taxon>Bacteria</taxon>
        <taxon>Bacillati</taxon>
        <taxon>Actinomycetota</taxon>
        <taxon>Actinomycetes</taxon>
        <taxon>Pseudonocardiales</taxon>
        <taxon>Pseudonocardiaceae</taxon>
        <taxon>Amycolatopsis</taxon>
    </lineage>
</organism>
<evidence type="ECO:0000259" key="3">
    <source>
        <dbReference type="Pfam" id="PF11887"/>
    </source>
</evidence>
<evidence type="ECO:0000259" key="2">
    <source>
        <dbReference type="Pfam" id="PF02470"/>
    </source>
</evidence>
<reference evidence="4 5" key="1">
    <citation type="submission" date="2016-10" db="EMBL/GenBank/DDBJ databases">
        <authorList>
            <person name="de Groot N.N."/>
        </authorList>
    </citation>
    <scope>NUCLEOTIDE SEQUENCE [LARGE SCALE GENOMIC DNA]</scope>
    <source>
        <strain evidence="4 5">DSM 44993</strain>
    </source>
</reference>
<dbReference type="Proteomes" id="UP000198582">
    <property type="component" value="Unassembled WGS sequence"/>
</dbReference>
<sequence length="340" mass="35077">MTTTRTGLRISRFLTFAVVLVLVLAGVLWWVFSGSGQHHVTAYFSRAVGVYSGSDVRVLGVKVGEVTAVTPQGEQVRVDMSVDAGVAVAADTPAVVVAPSVVADRYVQLARLARGGPRLPDGAVIGRDRTATPVELDQLYASLNTLATALGPKGANSDGALSDLLRTGAANLQGNGTAFNNSVRDFAQLARTLAGNSDDLFGTVDELQKFTSMLATNDSQVSDVNRQLAAISDTLAGNRGELAGALNGLGSALAGIQAFIHDNRAAIKSNVDKLAGTTQTLVDQRASLAEVLDDAPLAATNVLNAIDPATGTLQGRTDLLDYTPGLPLPVSGEVVSGGGR</sequence>
<name>A0A1H8YGX8_9PSEU</name>
<keyword evidence="1" id="KW-0472">Membrane</keyword>
<dbReference type="Pfam" id="PF11887">
    <property type="entry name" value="Mce4_CUP1"/>
    <property type="match status" value="1"/>
</dbReference>
<dbReference type="STRING" id="394193.SAMN04489732_11648"/>
<dbReference type="PANTHER" id="PTHR33371:SF4">
    <property type="entry name" value="INTERMEMBRANE PHOSPHOLIPID TRANSPORT SYSTEM BINDING PROTEIN MLAD"/>
    <property type="match status" value="1"/>
</dbReference>
<feature type="transmembrane region" description="Helical" evidence="1">
    <location>
        <begin position="12"/>
        <end position="32"/>
    </location>
</feature>
<keyword evidence="1" id="KW-0812">Transmembrane</keyword>
<dbReference type="EMBL" id="FOEF01000016">
    <property type="protein sequence ID" value="SEP51460.1"/>
    <property type="molecule type" value="Genomic_DNA"/>
</dbReference>
<accession>A0A1H8YGX8</accession>
<dbReference type="NCBIfam" id="TIGR00996">
    <property type="entry name" value="Mtu_fam_mce"/>
    <property type="match status" value="1"/>
</dbReference>
<dbReference type="InterPro" id="IPR052336">
    <property type="entry name" value="MlaD_Phospholipid_Transporter"/>
</dbReference>
<dbReference type="Pfam" id="PF02470">
    <property type="entry name" value="MlaD"/>
    <property type="match status" value="1"/>
</dbReference>
<dbReference type="PANTHER" id="PTHR33371">
    <property type="entry name" value="INTERMEMBRANE PHOSPHOLIPID TRANSPORT SYSTEM BINDING PROTEIN MLAD-RELATED"/>
    <property type="match status" value="1"/>
</dbReference>
<evidence type="ECO:0000313" key="5">
    <source>
        <dbReference type="Proteomes" id="UP000198582"/>
    </source>
</evidence>
<dbReference type="AlphaFoldDB" id="A0A1H8YGX8"/>
<keyword evidence="5" id="KW-1185">Reference proteome</keyword>
<keyword evidence="1" id="KW-1133">Transmembrane helix</keyword>
<dbReference type="GO" id="GO:0005576">
    <property type="term" value="C:extracellular region"/>
    <property type="evidence" value="ECO:0007669"/>
    <property type="project" value="TreeGrafter"/>
</dbReference>
<dbReference type="InterPro" id="IPR024516">
    <property type="entry name" value="Mce_C"/>
</dbReference>
<feature type="domain" description="Mce/MlaD" evidence="2">
    <location>
        <begin position="38"/>
        <end position="109"/>
    </location>
</feature>
<dbReference type="InterPro" id="IPR005693">
    <property type="entry name" value="Mce"/>
</dbReference>
<gene>
    <name evidence="4" type="ORF">SAMN04489732_11648</name>
</gene>
<protein>
    <submittedName>
        <fullName evidence="4">Virulence factor Mce family protein</fullName>
    </submittedName>
</protein>
<feature type="domain" description="Mammalian cell entry C-terminal" evidence="3">
    <location>
        <begin position="117"/>
        <end position="297"/>
    </location>
</feature>
<dbReference type="Gene3D" id="1.20.1170.10">
    <property type="match status" value="1"/>
</dbReference>
<evidence type="ECO:0000313" key="4">
    <source>
        <dbReference type="EMBL" id="SEP51460.1"/>
    </source>
</evidence>
<evidence type="ECO:0000256" key="1">
    <source>
        <dbReference type="SAM" id="Phobius"/>
    </source>
</evidence>
<proteinExistence type="predicted"/>
<dbReference type="InterPro" id="IPR003399">
    <property type="entry name" value="Mce/MlaD"/>
</dbReference>
<dbReference type="RefSeq" id="WP_218156917.1">
    <property type="nucleotide sequence ID" value="NZ_FOEF01000016.1"/>
</dbReference>